<protein>
    <recommendedName>
        <fullName evidence="1">IDEAL domain-containing protein</fullName>
    </recommendedName>
</protein>
<dbReference type="Proteomes" id="UP000019062">
    <property type="component" value="Unassembled WGS sequence"/>
</dbReference>
<accession>W4F330</accession>
<dbReference type="EMBL" id="ASQA01000009">
    <property type="protein sequence ID" value="ETT87175.1"/>
    <property type="molecule type" value="Genomic_DNA"/>
</dbReference>
<dbReference type="PATRIC" id="fig|1227360.4.peg.698"/>
<dbReference type="eggNOG" id="ENOG5032URS">
    <property type="taxonomic scope" value="Bacteria"/>
</dbReference>
<proteinExistence type="predicted"/>
<gene>
    <name evidence="2" type="ORF">C176_03463</name>
</gene>
<feature type="domain" description="IDEAL" evidence="1">
    <location>
        <begin position="128"/>
        <end position="150"/>
    </location>
</feature>
<keyword evidence="3" id="KW-1185">Reference proteome</keyword>
<name>W4F330_9BACL</name>
<sequence>MLHVRRMEPFYTKKEGNRLKLVFAYQYFSITKEDELYHFVPVEGKEIIINLNNLQIENLSEVFVFQKGSRFIRLPLYQLLTISNIHDHLQLIYDSLELGKEKGKTVQFISTNKEVVDLITQLEKNNKLRLIDQALAVRDEHLFFTLTNKL</sequence>
<dbReference type="AlphaFoldDB" id="W4F330"/>
<reference evidence="2 3" key="1">
    <citation type="journal article" date="2014" name="BMC Genomics">
        <title>Genomic comparison of sporeforming bacilli isolated from milk.</title>
        <authorList>
            <person name="Moreno Switt A.I."/>
            <person name="Andrus A.D."/>
            <person name="Ranieri M.L."/>
            <person name="Orsi R.H."/>
            <person name="Ivy R."/>
            <person name="den Bakker H.C."/>
            <person name="Martin N.H."/>
            <person name="Wiedmann M."/>
            <person name="Boor K.J."/>
        </authorList>
    </citation>
    <scope>NUCLEOTIDE SEQUENCE [LARGE SCALE GENOMIC DNA]</scope>
    <source>
        <strain evidence="2 3">FSL R5-213</strain>
    </source>
</reference>
<comment type="caution">
    <text evidence="2">The sequence shown here is derived from an EMBL/GenBank/DDBJ whole genome shotgun (WGS) entry which is preliminary data.</text>
</comment>
<evidence type="ECO:0000313" key="3">
    <source>
        <dbReference type="Proteomes" id="UP000019062"/>
    </source>
</evidence>
<dbReference type="Pfam" id="PF08858">
    <property type="entry name" value="IDEAL"/>
    <property type="match status" value="1"/>
</dbReference>
<organism evidence="2 3">
    <name type="scientific">Viridibacillus arenosi FSL R5-213</name>
    <dbReference type="NCBI Taxonomy" id="1227360"/>
    <lineage>
        <taxon>Bacteria</taxon>
        <taxon>Bacillati</taxon>
        <taxon>Bacillota</taxon>
        <taxon>Bacilli</taxon>
        <taxon>Bacillales</taxon>
        <taxon>Caryophanaceae</taxon>
        <taxon>Viridibacillus</taxon>
    </lineage>
</organism>
<dbReference type="InterPro" id="IPR014957">
    <property type="entry name" value="IDEAL_dom"/>
</dbReference>
<dbReference type="RefSeq" id="WP_038179980.1">
    <property type="nucleotide sequence ID" value="NZ_ASQA01000009.1"/>
</dbReference>
<evidence type="ECO:0000259" key="1">
    <source>
        <dbReference type="Pfam" id="PF08858"/>
    </source>
</evidence>
<evidence type="ECO:0000313" key="2">
    <source>
        <dbReference type="EMBL" id="ETT87175.1"/>
    </source>
</evidence>